<name>A0AAU9J3R8_9CILI</name>
<dbReference type="EMBL" id="CAJZBQ010000025">
    <property type="protein sequence ID" value="CAG9320574.1"/>
    <property type="molecule type" value="Genomic_DNA"/>
</dbReference>
<organism evidence="1 2">
    <name type="scientific">Blepharisma stoltei</name>
    <dbReference type="NCBI Taxonomy" id="1481888"/>
    <lineage>
        <taxon>Eukaryota</taxon>
        <taxon>Sar</taxon>
        <taxon>Alveolata</taxon>
        <taxon>Ciliophora</taxon>
        <taxon>Postciliodesmatophora</taxon>
        <taxon>Heterotrichea</taxon>
        <taxon>Heterotrichida</taxon>
        <taxon>Blepharismidae</taxon>
        <taxon>Blepharisma</taxon>
    </lineage>
</organism>
<proteinExistence type="predicted"/>
<sequence>MQPEKVSNSSTHNEDEKNTVKKLERHLACTDGQNHYQTCSGDDCNQCDSSDYALTSSSPVVCSPKCNFID</sequence>
<evidence type="ECO:0000313" key="2">
    <source>
        <dbReference type="Proteomes" id="UP001162131"/>
    </source>
</evidence>
<protein>
    <submittedName>
        <fullName evidence="1">Uncharacterized protein</fullName>
    </submittedName>
</protein>
<dbReference type="AlphaFoldDB" id="A0AAU9J3R8"/>
<accession>A0AAU9J3R8</accession>
<gene>
    <name evidence="1" type="ORF">BSTOLATCC_MIC26488</name>
</gene>
<dbReference type="Proteomes" id="UP001162131">
    <property type="component" value="Unassembled WGS sequence"/>
</dbReference>
<keyword evidence="2" id="KW-1185">Reference proteome</keyword>
<reference evidence="1" key="1">
    <citation type="submission" date="2021-09" db="EMBL/GenBank/DDBJ databases">
        <authorList>
            <consortium name="AG Swart"/>
            <person name="Singh M."/>
            <person name="Singh A."/>
            <person name="Seah K."/>
            <person name="Emmerich C."/>
        </authorList>
    </citation>
    <scope>NUCLEOTIDE SEQUENCE</scope>
    <source>
        <strain evidence="1">ATCC30299</strain>
    </source>
</reference>
<evidence type="ECO:0000313" key="1">
    <source>
        <dbReference type="EMBL" id="CAG9320574.1"/>
    </source>
</evidence>
<comment type="caution">
    <text evidence="1">The sequence shown here is derived from an EMBL/GenBank/DDBJ whole genome shotgun (WGS) entry which is preliminary data.</text>
</comment>